<evidence type="ECO:0000256" key="5">
    <source>
        <dbReference type="SAM" id="MobiDB-lite"/>
    </source>
</evidence>
<name>A0A4R4Y6M9_9PSEU</name>
<dbReference type="Pfam" id="PF13515">
    <property type="entry name" value="FUSC_2"/>
    <property type="match status" value="1"/>
</dbReference>
<evidence type="ECO:0000256" key="3">
    <source>
        <dbReference type="ARBA" id="ARBA00022989"/>
    </source>
</evidence>
<dbReference type="InterPro" id="IPR049453">
    <property type="entry name" value="Memb_transporter_dom"/>
</dbReference>
<keyword evidence="2 6" id="KW-0812">Transmembrane</keyword>
<evidence type="ECO:0000256" key="2">
    <source>
        <dbReference type="ARBA" id="ARBA00022692"/>
    </source>
</evidence>
<accession>A0A4R4Y6M9</accession>
<keyword evidence="3 6" id="KW-1133">Transmembrane helix</keyword>
<comment type="caution">
    <text evidence="8">The sequence shown here is derived from an EMBL/GenBank/DDBJ whole genome shotgun (WGS) entry which is preliminary data.</text>
</comment>
<organism evidence="8 9">
    <name type="scientific">Saccharopolyspora elongata</name>
    <dbReference type="NCBI Taxonomy" id="2530387"/>
    <lineage>
        <taxon>Bacteria</taxon>
        <taxon>Bacillati</taxon>
        <taxon>Actinomycetota</taxon>
        <taxon>Actinomycetes</taxon>
        <taxon>Pseudonocardiales</taxon>
        <taxon>Pseudonocardiaceae</taxon>
        <taxon>Saccharopolyspora</taxon>
    </lineage>
</organism>
<feature type="transmembrane region" description="Helical" evidence="6">
    <location>
        <begin position="7"/>
        <end position="29"/>
    </location>
</feature>
<dbReference type="RefSeq" id="WP_132493148.1">
    <property type="nucleotide sequence ID" value="NZ_SMKW01000072.1"/>
</dbReference>
<feature type="transmembrane region" description="Helical" evidence="6">
    <location>
        <begin position="108"/>
        <end position="125"/>
    </location>
</feature>
<evidence type="ECO:0000256" key="1">
    <source>
        <dbReference type="ARBA" id="ARBA00004141"/>
    </source>
</evidence>
<comment type="subcellular location">
    <subcellularLocation>
        <location evidence="1">Membrane</location>
        <topology evidence="1">Multi-pass membrane protein</topology>
    </subcellularLocation>
</comment>
<proteinExistence type="predicted"/>
<feature type="transmembrane region" description="Helical" evidence="6">
    <location>
        <begin position="439"/>
        <end position="458"/>
    </location>
</feature>
<dbReference type="EMBL" id="SMKW01000072">
    <property type="protein sequence ID" value="TDD40058.1"/>
    <property type="molecule type" value="Genomic_DNA"/>
</dbReference>
<keyword evidence="9" id="KW-1185">Reference proteome</keyword>
<evidence type="ECO:0000256" key="4">
    <source>
        <dbReference type="ARBA" id="ARBA00023136"/>
    </source>
</evidence>
<dbReference type="AlphaFoldDB" id="A0A4R4Y6M9"/>
<protein>
    <submittedName>
        <fullName evidence="8">FUSC family protein</fullName>
    </submittedName>
</protein>
<feature type="transmembrane region" description="Helical" evidence="6">
    <location>
        <begin position="131"/>
        <end position="151"/>
    </location>
</feature>
<dbReference type="GO" id="GO:0016020">
    <property type="term" value="C:membrane"/>
    <property type="evidence" value="ECO:0007669"/>
    <property type="project" value="UniProtKB-SubCell"/>
</dbReference>
<feature type="transmembrane region" description="Helical" evidence="6">
    <location>
        <begin position="35"/>
        <end position="52"/>
    </location>
</feature>
<feature type="domain" description="Integral membrane bound transporter" evidence="7">
    <location>
        <begin position="331"/>
        <end position="453"/>
    </location>
</feature>
<evidence type="ECO:0000313" key="9">
    <source>
        <dbReference type="Proteomes" id="UP000294947"/>
    </source>
</evidence>
<feature type="transmembrane region" description="Helical" evidence="6">
    <location>
        <begin position="59"/>
        <end position="76"/>
    </location>
</feature>
<sequence length="627" mass="66438">MSAGKRLGLLLMMAVIVGGAAGMGAMAGLGAATTLAALTAMFCFMAASGGALRPDLRLLAVLAPAMVLAVAVPRLMAEVSSWVSIALVVVVVFVAGLLPALGQRFVQVGLGLGMAALFSYGFQLTGTATHIQIVAAPLLAVIWVFLLRLLLGARDPSRPTRAALAGALADEQPTDPAEALRKWHSDRPTRWTGQVLFATMRYRTILGVLGDRRRYLPTHDAEELDAALDAAREEAARLADAVRAPSSPALPDNGRPAAPELPGGTSGLISRLWEELAEIRAAAVARDATRVTVPAAVRQVLVKTSRGTLSWRSTQLRHAVRCALGVLIALVIASFRPGDPLTVAFLMTIFAIMQPEWHDSLAKARERVIGALAGSVVLALVIWLLPQAALAPVALIALLIGFWFMRTQPVVFNGCIVLMSVGLNATTRHLDPVSVLAEYVVLILLALVIGLVFGFAAIPGVPKPGINERFANACGAIRNLLAQVADVHRGAGPDPHDLARSFHTAVRTQHELVTATPGSRQPQPDQQEAIDTAYDSLRGLFHQATAVVMLPPDKSTATAIDDTLRLLDDGSMGTFLPEVTGRFPCSSTSSDLADGEPLPKISETELLLVTMNADALLLRQVTPEFTD</sequence>
<feature type="transmembrane region" description="Helical" evidence="6">
    <location>
        <begin position="82"/>
        <end position="101"/>
    </location>
</feature>
<dbReference type="Proteomes" id="UP000294947">
    <property type="component" value="Unassembled WGS sequence"/>
</dbReference>
<reference evidence="8 9" key="1">
    <citation type="submission" date="2019-03" db="EMBL/GenBank/DDBJ databases">
        <title>Draft genome sequences of novel Actinobacteria.</title>
        <authorList>
            <person name="Sahin N."/>
            <person name="Ay H."/>
            <person name="Saygin H."/>
        </authorList>
    </citation>
    <scope>NUCLEOTIDE SEQUENCE [LARGE SCALE GENOMIC DNA]</scope>
    <source>
        <strain evidence="8 9">7K502</strain>
    </source>
</reference>
<keyword evidence="4 6" id="KW-0472">Membrane</keyword>
<feature type="transmembrane region" description="Helical" evidence="6">
    <location>
        <begin position="410"/>
        <end position="427"/>
    </location>
</feature>
<evidence type="ECO:0000313" key="8">
    <source>
        <dbReference type="EMBL" id="TDD40058.1"/>
    </source>
</evidence>
<gene>
    <name evidence="8" type="ORF">E1288_35925</name>
</gene>
<evidence type="ECO:0000259" key="7">
    <source>
        <dbReference type="Pfam" id="PF13515"/>
    </source>
</evidence>
<evidence type="ECO:0000256" key="6">
    <source>
        <dbReference type="SAM" id="Phobius"/>
    </source>
</evidence>
<feature type="region of interest" description="Disordered" evidence="5">
    <location>
        <begin position="242"/>
        <end position="261"/>
    </location>
</feature>
<dbReference type="OrthoDB" id="5143280at2"/>
<feature type="transmembrane region" description="Helical" evidence="6">
    <location>
        <begin position="371"/>
        <end position="404"/>
    </location>
</feature>